<comment type="caution">
    <text evidence="2">The sequence shown here is derived from an EMBL/GenBank/DDBJ whole genome shotgun (WGS) entry which is preliminary data.</text>
</comment>
<keyword evidence="3" id="KW-1185">Reference proteome</keyword>
<gene>
    <name evidence="2" type="ORF">PVAP13_2NG404806</name>
</gene>
<feature type="region of interest" description="Disordered" evidence="1">
    <location>
        <begin position="355"/>
        <end position="384"/>
    </location>
</feature>
<evidence type="ECO:0000313" key="2">
    <source>
        <dbReference type="EMBL" id="KAG2635899.1"/>
    </source>
</evidence>
<feature type="region of interest" description="Disordered" evidence="1">
    <location>
        <begin position="283"/>
        <end position="335"/>
    </location>
</feature>
<feature type="compositionally biased region" description="Low complexity" evidence="1">
    <location>
        <begin position="297"/>
        <end position="332"/>
    </location>
</feature>
<proteinExistence type="predicted"/>
<sequence length="466" mass="50038">MARALLPARGWLSSLAADDGSIPPSPVLFSCLLLATAATAEDSRLDKHFRLHTKLAVVACTCTRRVCGHGLDRAHLFTLLIGSSTYSGPRWSSSACPPRCGHGLNRAPLFTLLGSRISSVEAVACPVAGACASAALFRSSSQSLVAPPVGAPPPRLSPSLSLLLPFSDPARTTTRRRPRREHGHELVIVEAVELAGRAVRGRHLDEGHRVAEPPAVRALPRHRELGEVVRPRRGPVVAPLLGGSCAMRAQRVHGCRTIRSQNPAVAGWQCARRPAASDPALVLAQPPEGARRPPCSPAGARPTADGAAARPRLQPRPAARRSALPRSSCCPSPARPRELARCRWSRAPAAASSAVAAAASRKEKRTWEGGIEPSSPRSRERALSKKSERAFCREQRASHLGASRWIAVGRWISATAEESQYPATAVSGDCRGKSVPVDCRGSHSEKGRVVVCTLQWWSWSWHRSRR</sequence>
<organism evidence="2 3">
    <name type="scientific">Panicum virgatum</name>
    <name type="common">Blackwell switchgrass</name>
    <dbReference type="NCBI Taxonomy" id="38727"/>
    <lineage>
        <taxon>Eukaryota</taxon>
        <taxon>Viridiplantae</taxon>
        <taxon>Streptophyta</taxon>
        <taxon>Embryophyta</taxon>
        <taxon>Tracheophyta</taxon>
        <taxon>Spermatophyta</taxon>
        <taxon>Magnoliopsida</taxon>
        <taxon>Liliopsida</taxon>
        <taxon>Poales</taxon>
        <taxon>Poaceae</taxon>
        <taxon>PACMAD clade</taxon>
        <taxon>Panicoideae</taxon>
        <taxon>Panicodae</taxon>
        <taxon>Paniceae</taxon>
        <taxon>Panicinae</taxon>
        <taxon>Panicum</taxon>
        <taxon>Panicum sect. Hiantes</taxon>
    </lineage>
</organism>
<reference evidence="2 3" key="1">
    <citation type="submission" date="2020-05" db="EMBL/GenBank/DDBJ databases">
        <title>WGS assembly of Panicum virgatum.</title>
        <authorList>
            <person name="Lovell J.T."/>
            <person name="Jenkins J."/>
            <person name="Shu S."/>
            <person name="Juenger T.E."/>
            <person name="Schmutz J."/>
        </authorList>
    </citation>
    <scope>NUCLEOTIDE SEQUENCE [LARGE SCALE GENOMIC DNA]</scope>
    <source>
        <strain evidence="3">cv. AP13</strain>
    </source>
</reference>
<dbReference type="PROSITE" id="PS51257">
    <property type="entry name" value="PROKAR_LIPOPROTEIN"/>
    <property type="match status" value="1"/>
</dbReference>
<evidence type="ECO:0000256" key="1">
    <source>
        <dbReference type="SAM" id="MobiDB-lite"/>
    </source>
</evidence>
<protein>
    <submittedName>
        <fullName evidence="2">Uncharacterized protein</fullName>
    </submittedName>
</protein>
<name>A0A8T0VWW3_PANVG</name>
<dbReference type="AlphaFoldDB" id="A0A8T0VWW3"/>
<dbReference type="EMBL" id="CM029040">
    <property type="protein sequence ID" value="KAG2635899.1"/>
    <property type="molecule type" value="Genomic_DNA"/>
</dbReference>
<dbReference type="Proteomes" id="UP000823388">
    <property type="component" value="Chromosome 2N"/>
</dbReference>
<accession>A0A8T0VWW3</accession>
<evidence type="ECO:0000313" key="3">
    <source>
        <dbReference type="Proteomes" id="UP000823388"/>
    </source>
</evidence>